<accession>Q8VK81</accession>
<evidence type="ECO:0000313" key="2">
    <source>
        <dbReference type="EMBL" id="AAK45340.1"/>
    </source>
</evidence>
<keyword evidence="3" id="KW-1185">Reference proteome</keyword>
<name>Q8VK81_MYCTO</name>
<dbReference type="HOGENOM" id="CLU_203217_0_0_11"/>
<evidence type="ECO:0000313" key="3">
    <source>
        <dbReference type="Proteomes" id="UP000001020"/>
    </source>
</evidence>
<protein>
    <recommendedName>
        <fullName evidence="1">DUF222 domain-containing protein</fullName>
    </recommendedName>
</protein>
<dbReference type="AlphaFoldDB" id="Q8VK81"/>
<dbReference type="Proteomes" id="UP000001020">
    <property type="component" value="Chromosome"/>
</dbReference>
<organism evidence="2 3">
    <name type="scientific">Mycobacterium tuberculosis (strain CDC 1551 / Oshkosh)</name>
    <dbReference type="NCBI Taxonomy" id="83331"/>
    <lineage>
        <taxon>Bacteria</taxon>
        <taxon>Bacillati</taxon>
        <taxon>Actinomycetota</taxon>
        <taxon>Actinomycetes</taxon>
        <taxon>Mycobacteriales</taxon>
        <taxon>Mycobacteriaceae</taxon>
        <taxon>Mycobacterium</taxon>
        <taxon>Mycobacterium tuberculosis complex</taxon>
    </lineage>
</organism>
<sequence>MRPCGSARGQRPASCGMRECLAMVGQVFTAGDIDYRMFQTIVCRSDLTVDGEVLAPWPPSSLSGRLAGRR</sequence>
<feature type="domain" description="DUF222" evidence="1">
    <location>
        <begin position="17"/>
        <end position="55"/>
    </location>
</feature>
<proteinExistence type="predicted"/>
<dbReference type="EMBL" id="AE000516">
    <property type="protein sequence ID" value="AAK45340.1"/>
    <property type="molecule type" value="Genomic_DNA"/>
</dbReference>
<dbReference type="Pfam" id="PF02720">
    <property type="entry name" value="DUF222"/>
    <property type="match status" value="1"/>
</dbReference>
<dbReference type="KEGG" id="mtc:MT1086"/>
<evidence type="ECO:0000259" key="1">
    <source>
        <dbReference type="Pfam" id="PF02720"/>
    </source>
</evidence>
<gene>
    <name evidence="2" type="ordered locus">MT1086</name>
</gene>
<dbReference type="InterPro" id="IPR003870">
    <property type="entry name" value="DUF222"/>
</dbReference>
<reference evidence="2 3" key="1">
    <citation type="journal article" date="2002" name="J. Bacteriol.">
        <title>Whole-genome comparison of Mycobacterium tuberculosis clinical and laboratory strains.</title>
        <authorList>
            <person name="Fleischmann R.D."/>
            <person name="Alland D."/>
            <person name="Eisen J.A."/>
            <person name="Carpenter L."/>
            <person name="White O."/>
            <person name="Peterson J."/>
            <person name="DeBoy R."/>
            <person name="Dodson R."/>
            <person name="Gwinn M."/>
            <person name="Haft D."/>
            <person name="Hickey E."/>
            <person name="Kolonay J.F."/>
            <person name="Nelson W.C."/>
            <person name="Umayam L.A."/>
            <person name="Ermolaeva M."/>
            <person name="Salzberg S.L."/>
            <person name="Delcher A."/>
            <person name="Utterback T."/>
            <person name="Weidman J."/>
            <person name="Khouri H."/>
            <person name="Gill J."/>
            <person name="Mikula A."/>
            <person name="Bishai W."/>
            <person name="Jacobs Jr W.R.Jr."/>
            <person name="Venter J.C."/>
            <person name="Fraser C.M."/>
        </authorList>
    </citation>
    <scope>NUCLEOTIDE SEQUENCE [LARGE SCALE GENOMIC DNA]</scope>
    <source>
        <strain evidence="3">CDC 1551 / Oshkosh</strain>
    </source>
</reference>